<comment type="caution">
    <text evidence="5">The sequence shown here is derived from an EMBL/GenBank/DDBJ whole genome shotgun (WGS) entry which is preliminary data.</text>
</comment>
<dbReference type="InterPro" id="IPR050595">
    <property type="entry name" value="Bact_response_regulator"/>
</dbReference>
<evidence type="ECO:0000256" key="1">
    <source>
        <dbReference type="ARBA" id="ARBA00022553"/>
    </source>
</evidence>
<dbReference type="Gene3D" id="3.30.565.10">
    <property type="entry name" value="Histidine kinase-like ATPase, C-terminal domain"/>
    <property type="match status" value="1"/>
</dbReference>
<dbReference type="SMART" id="SM00448">
    <property type="entry name" value="REC"/>
    <property type="match status" value="1"/>
</dbReference>
<dbReference type="SUPFAM" id="SSF55874">
    <property type="entry name" value="ATPase domain of HSP90 chaperone/DNA topoisomerase II/histidine kinase"/>
    <property type="match status" value="1"/>
</dbReference>
<organism evidence="5">
    <name type="scientific">Schlesneria paludicola</name>
    <dbReference type="NCBI Taxonomy" id="360056"/>
    <lineage>
        <taxon>Bacteria</taxon>
        <taxon>Pseudomonadati</taxon>
        <taxon>Planctomycetota</taxon>
        <taxon>Planctomycetia</taxon>
        <taxon>Planctomycetales</taxon>
        <taxon>Planctomycetaceae</taxon>
        <taxon>Schlesneria</taxon>
    </lineage>
</organism>
<dbReference type="InterPro" id="IPR011006">
    <property type="entry name" value="CheY-like_superfamily"/>
</dbReference>
<gene>
    <name evidence="5" type="ORF">ENQ76_06030</name>
</gene>
<proteinExistence type="predicted"/>
<dbReference type="InterPro" id="IPR036890">
    <property type="entry name" value="HATPase_C_sf"/>
</dbReference>
<dbReference type="GO" id="GO:0000160">
    <property type="term" value="P:phosphorelay signal transduction system"/>
    <property type="evidence" value="ECO:0007669"/>
    <property type="project" value="InterPro"/>
</dbReference>
<dbReference type="InterPro" id="IPR001789">
    <property type="entry name" value="Sig_transdc_resp-reg_receiver"/>
</dbReference>
<dbReference type="Pfam" id="PF13581">
    <property type="entry name" value="HATPase_c_2"/>
    <property type="match status" value="1"/>
</dbReference>
<dbReference type="CDD" id="cd16936">
    <property type="entry name" value="HATPase_RsbW-like"/>
    <property type="match status" value="1"/>
</dbReference>
<feature type="region of interest" description="Disordered" evidence="3">
    <location>
        <begin position="241"/>
        <end position="263"/>
    </location>
</feature>
<evidence type="ECO:0000313" key="5">
    <source>
        <dbReference type="EMBL" id="HEN15014.1"/>
    </source>
</evidence>
<name>A0A7C2NZU2_9PLAN</name>
<dbReference type="PROSITE" id="PS50110">
    <property type="entry name" value="RESPONSE_REGULATORY"/>
    <property type="match status" value="1"/>
</dbReference>
<dbReference type="PANTHER" id="PTHR44591:SF3">
    <property type="entry name" value="RESPONSE REGULATORY DOMAIN-CONTAINING PROTEIN"/>
    <property type="match status" value="1"/>
</dbReference>
<evidence type="ECO:0000256" key="2">
    <source>
        <dbReference type="PROSITE-ProRule" id="PRU00169"/>
    </source>
</evidence>
<evidence type="ECO:0000256" key="3">
    <source>
        <dbReference type="SAM" id="MobiDB-lite"/>
    </source>
</evidence>
<dbReference type="Gene3D" id="3.40.50.2300">
    <property type="match status" value="1"/>
</dbReference>
<dbReference type="SUPFAM" id="SSF52172">
    <property type="entry name" value="CheY-like"/>
    <property type="match status" value="1"/>
</dbReference>
<protein>
    <submittedName>
        <fullName evidence="5">Response regulator</fullName>
    </submittedName>
</protein>
<reference evidence="5" key="1">
    <citation type="journal article" date="2020" name="mSystems">
        <title>Genome- and Community-Level Interaction Insights into Carbon Utilization and Element Cycling Functions of Hydrothermarchaeota in Hydrothermal Sediment.</title>
        <authorList>
            <person name="Zhou Z."/>
            <person name="Liu Y."/>
            <person name="Xu W."/>
            <person name="Pan J."/>
            <person name="Luo Z.H."/>
            <person name="Li M."/>
        </authorList>
    </citation>
    <scope>NUCLEOTIDE SEQUENCE [LARGE SCALE GENOMIC DNA]</scope>
    <source>
        <strain evidence="5">SpSt-339</strain>
    </source>
</reference>
<dbReference type="InterPro" id="IPR003594">
    <property type="entry name" value="HATPase_dom"/>
</dbReference>
<accession>A0A7C2NZU2</accession>
<dbReference type="EMBL" id="DSOK01000175">
    <property type="protein sequence ID" value="HEN15014.1"/>
    <property type="molecule type" value="Genomic_DNA"/>
</dbReference>
<feature type="modified residue" description="4-aspartylphosphate" evidence="2">
    <location>
        <position position="53"/>
    </location>
</feature>
<dbReference type="Pfam" id="PF00072">
    <property type="entry name" value="Response_reg"/>
    <property type="match status" value="1"/>
</dbReference>
<feature type="domain" description="Response regulatory" evidence="4">
    <location>
        <begin position="3"/>
        <end position="118"/>
    </location>
</feature>
<dbReference type="CDD" id="cd00156">
    <property type="entry name" value="REC"/>
    <property type="match status" value="1"/>
</dbReference>
<dbReference type="PANTHER" id="PTHR44591">
    <property type="entry name" value="STRESS RESPONSE REGULATOR PROTEIN 1"/>
    <property type="match status" value="1"/>
</dbReference>
<dbReference type="AlphaFoldDB" id="A0A7C2NZU2"/>
<evidence type="ECO:0000259" key="4">
    <source>
        <dbReference type="PROSITE" id="PS50110"/>
    </source>
</evidence>
<sequence>MTTLLVVDDSLTDRRLAGGLLSRHDGWEVHFATDGRDALEKIELHVPDLVVTDLNMPELDGLELVKTIRENYPLVPVILMTAQGSEQIAVQALRTGASSYVPKQRLLGELEETVQQVLGMARADRAHVRLMRRLKQQHVEFEIENDQDLISTMVQFLQDAIRGMGLCDDAERVRIGVALQEALVNACFHGNLEVSSSLREIDHRAYYELARERSQHPPYRDRRIFVSAQLSPEQMTIVIRDQGPGFDPSKLPDPTDPANLERPSGRGLLLMQTFMSEVRYNAQGNEVTLIRRGPPAVRTKESVHPGEQGDAA</sequence>
<keyword evidence="1 2" id="KW-0597">Phosphoprotein</keyword>